<dbReference type="eggNOG" id="ENOG502SWTB">
    <property type="taxonomic scope" value="Eukaryota"/>
</dbReference>
<gene>
    <name evidence="2" type="ORF">THAPSDRAFT_6472</name>
</gene>
<evidence type="ECO:0000256" key="1">
    <source>
        <dbReference type="SAM" id="MobiDB-lite"/>
    </source>
</evidence>
<feature type="compositionally biased region" description="Basic and acidic residues" evidence="1">
    <location>
        <begin position="308"/>
        <end position="319"/>
    </location>
</feature>
<evidence type="ECO:0000313" key="2">
    <source>
        <dbReference type="EMBL" id="EED91710.1"/>
    </source>
</evidence>
<feature type="compositionally biased region" description="Basic and acidic residues" evidence="1">
    <location>
        <begin position="325"/>
        <end position="337"/>
    </location>
</feature>
<dbReference type="EMBL" id="CM000643">
    <property type="protein sequence ID" value="EED91710.1"/>
    <property type="molecule type" value="Genomic_DNA"/>
</dbReference>
<keyword evidence="3" id="KW-1185">Reference proteome</keyword>
<dbReference type="GeneID" id="7444573"/>
<sequence length="360" mass="38854">MASYAAATIQPAAHSNNATNTNATANLLARAILPDLPLLMHGSGDARPEYVNPTSVSVLGQMIEQYVTSLVGAAMDAHDVFTDGEVVGGGACLGVPPFNSSGGANDEESESENDEEDLNSTYPSKKRKSTTDQERVVKHKKQQKVDYWDEPLPPPGADNNDDDLDSSNDPYQSESSDDSDDDDAILIAAAPRCTSSSSSISVIEQTTHSHRNGIVPIDLHSTQRTRNYYVTAPTALDARAFIFPVCHDAVLYQRIKEVQASRRTIRREVLDNSCLMQIMREGENIGRMGVVDMMDAVLGDDLAGIGKGSDKDNDGKESDNPVARDTSKTNTDKKDESAEVGAGLVDPANVNPSWPGMRLW</sequence>
<dbReference type="HOGENOM" id="CLU_770510_0_0_1"/>
<dbReference type="InParanoid" id="B8C4E9"/>
<feature type="region of interest" description="Disordered" evidence="1">
    <location>
        <begin position="305"/>
        <end position="360"/>
    </location>
</feature>
<dbReference type="PaxDb" id="35128-Thaps6472"/>
<feature type="compositionally biased region" description="Acidic residues" evidence="1">
    <location>
        <begin position="105"/>
        <end position="118"/>
    </location>
</feature>
<evidence type="ECO:0000313" key="3">
    <source>
        <dbReference type="Proteomes" id="UP000001449"/>
    </source>
</evidence>
<dbReference type="OMA" id="ICHDIYA"/>
<accession>B8C4E9</accession>
<proteinExistence type="predicted"/>
<dbReference type="AlphaFoldDB" id="B8C4E9"/>
<dbReference type="RefSeq" id="XP_002291603.1">
    <property type="nucleotide sequence ID" value="XM_002291567.1"/>
</dbReference>
<dbReference type="Proteomes" id="UP000001449">
    <property type="component" value="Chromosome 6"/>
</dbReference>
<feature type="region of interest" description="Disordered" evidence="1">
    <location>
        <begin position="98"/>
        <end position="181"/>
    </location>
</feature>
<organism evidence="2 3">
    <name type="scientific">Thalassiosira pseudonana</name>
    <name type="common">Marine diatom</name>
    <name type="synonym">Cyclotella nana</name>
    <dbReference type="NCBI Taxonomy" id="35128"/>
    <lineage>
        <taxon>Eukaryota</taxon>
        <taxon>Sar</taxon>
        <taxon>Stramenopiles</taxon>
        <taxon>Ochrophyta</taxon>
        <taxon>Bacillariophyta</taxon>
        <taxon>Coscinodiscophyceae</taxon>
        <taxon>Thalassiosirophycidae</taxon>
        <taxon>Thalassiosirales</taxon>
        <taxon>Thalassiosiraceae</taxon>
        <taxon>Thalassiosira</taxon>
    </lineage>
</organism>
<protein>
    <submittedName>
        <fullName evidence="2">Uncharacterized protein</fullName>
    </submittedName>
</protein>
<dbReference type="KEGG" id="tps:THAPSDRAFT_6472"/>
<reference evidence="2 3" key="2">
    <citation type="journal article" date="2008" name="Nature">
        <title>The Phaeodactylum genome reveals the evolutionary history of diatom genomes.</title>
        <authorList>
            <person name="Bowler C."/>
            <person name="Allen A.E."/>
            <person name="Badger J.H."/>
            <person name="Grimwood J."/>
            <person name="Jabbari K."/>
            <person name="Kuo A."/>
            <person name="Maheswari U."/>
            <person name="Martens C."/>
            <person name="Maumus F."/>
            <person name="Otillar R.P."/>
            <person name="Rayko E."/>
            <person name="Salamov A."/>
            <person name="Vandepoele K."/>
            <person name="Beszteri B."/>
            <person name="Gruber A."/>
            <person name="Heijde M."/>
            <person name="Katinka M."/>
            <person name="Mock T."/>
            <person name="Valentin K."/>
            <person name="Verret F."/>
            <person name="Berges J.A."/>
            <person name="Brownlee C."/>
            <person name="Cadoret J.P."/>
            <person name="Chiovitti A."/>
            <person name="Choi C.J."/>
            <person name="Coesel S."/>
            <person name="De Martino A."/>
            <person name="Detter J.C."/>
            <person name="Durkin C."/>
            <person name="Falciatore A."/>
            <person name="Fournet J."/>
            <person name="Haruta M."/>
            <person name="Huysman M.J."/>
            <person name="Jenkins B.D."/>
            <person name="Jiroutova K."/>
            <person name="Jorgensen R.E."/>
            <person name="Joubert Y."/>
            <person name="Kaplan A."/>
            <person name="Kroger N."/>
            <person name="Kroth P.G."/>
            <person name="La Roche J."/>
            <person name="Lindquist E."/>
            <person name="Lommer M."/>
            <person name="Martin-Jezequel V."/>
            <person name="Lopez P.J."/>
            <person name="Lucas S."/>
            <person name="Mangogna M."/>
            <person name="McGinnis K."/>
            <person name="Medlin L.K."/>
            <person name="Montsant A."/>
            <person name="Oudot-Le Secq M.P."/>
            <person name="Napoli C."/>
            <person name="Obornik M."/>
            <person name="Parker M.S."/>
            <person name="Petit J.L."/>
            <person name="Porcel B.M."/>
            <person name="Poulsen N."/>
            <person name="Robison M."/>
            <person name="Rychlewski L."/>
            <person name="Rynearson T.A."/>
            <person name="Schmutz J."/>
            <person name="Shapiro H."/>
            <person name="Siaut M."/>
            <person name="Stanley M."/>
            <person name="Sussman M.R."/>
            <person name="Taylor A.R."/>
            <person name="Vardi A."/>
            <person name="von Dassow P."/>
            <person name="Vyverman W."/>
            <person name="Willis A."/>
            <person name="Wyrwicz L.S."/>
            <person name="Rokhsar D.S."/>
            <person name="Weissenbach J."/>
            <person name="Armbrust E.V."/>
            <person name="Green B.R."/>
            <person name="Van de Peer Y."/>
            <person name="Grigoriev I.V."/>
        </authorList>
    </citation>
    <scope>NUCLEOTIDE SEQUENCE [LARGE SCALE GENOMIC DNA]</scope>
    <source>
        <strain evidence="2 3">CCMP1335</strain>
    </source>
</reference>
<name>B8C4E9_THAPS</name>
<reference evidence="2 3" key="1">
    <citation type="journal article" date="2004" name="Science">
        <title>The genome of the diatom Thalassiosira pseudonana: ecology, evolution, and metabolism.</title>
        <authorList>
            <person name="Armbrust E.V."/>
            <person name="Berges J.A."/>
            <person name="Bowler C."/>
            <person name="Green B.R."/>
            <person name="Martinez D."/>
            <person name="Putnam N.H."/>
            <person name="Zhou S."/>
            <person name="Allen A.E."/>
            <person name="Apt K.E."/>
            <person name="Bechner M."/>
            <person name="Brzezinski M.A."/>
            <person name="Chaal B.K."/>
            <person name="Chiovitti A."/>
            <person name="Davis A.K."/>
            <person name="Demarest M.S."/>
            <person name="Detter J.C."/>
            <person name="Glavina T."/>
            <person name="Goodstein D."/>
            <person name="Hadi M.Z."/>
            <person name="Hellsten U."/>
            <person name="Hildebrand M."/>
            <person name="Jenkins B.D."/>
            <person name="Jurka J."/>
            <person name="Kapitonov V.V."/>
            <person name="Kroger N."/>
            <person name="Lau W.W."/>
            <person name="Lane T.W."/>
            <person name="Larimer F.W."/>
            <person name="Lippmeier J.C."/>
            <person name="Lucas S."/>
            <person name="Medina M."/>
            <person name="Montsant A."/>
            <person name="Obornik M."/>
            <person name="Parker M.S."/>
            <person name="Palenik B."/>
            <person name="Pazour G.J."/>
            <person name="Richardson P.M."/>
            <person name="Rynearson T.A."/>
            <person name="Saito M.A."/>
            <person name="Schwartz D.C."/>
            <person name="Thamatrakoln K."/>
            <person name="Valentin K."/>
            <person name="Vardi A."/>
            <person name="Wilkerson F.P."/>
            <person name="Rokhsar D.S."/>
        </authorList>
    </citation>
    <scope>NUCLEOTIDE SEQUENCE [LARGE SCALE GENOMIC DNA]</scope>
    <source>
        <strain evidence="2 3">CCMP1335</strain>
    </source>
</reference>